<gene>
    <name evidence="2" type="ORF">P280DRAFT_464857</name>
</gene>
<name>A0A6A6SI82_9PLEO</name>
<feature type="chain" id="PRO_5025629635" evidence="1">
    <location>
        <begin position="32"/>
        <end position="56"/>
    </location>
</feature>
<keyword evidence="3" id="KW-1185">Reference proteome</keyword>
<dbReference type="Proteomes" id="UP000799753">
    <property type="component" value="Unassembled WGS sequence"/>
</dbReference>
<organism evidence="2 3">
    <name type="scientific">Massarina eburnea CBS 473.64</name>
    <dbReference type="NCBI Taxonomy" id="1395130"/>
    <lineage>
        <taxon>Eukaryota</taxon>
        <taxon>Fungi</taxon>
        <taxon>Dikarya</taxon>
        <taxon>Ascomycota</taxon>
        <taxon>Pezizomycotina</taxon>
        <taxon>Dothideomycetes</taxon>
        <taxon>Pleosporomycetidae</taxon>
        <taxon>Pleosporales</taxon>
        <taxon>Massarineae</taxon>
        <taxon>Massarinaceae</taxon>
        <taxon>Massarina</taxon>
    </lineage>
</organism>
<evidence type="ECO:0000313" key="3">
    <source>
        <dbReference type="Proteomes" id="UP000799753"/>
    </source>
</evidence>
<sequence length="56" mass="6582">MSSIPRRGANRHRIVMMLIFYLCPFDISVHASCFPIPPTARWYYVVRIVASPYPRQ</sequence>
<proteinExistence type="predicted"/>
<evidence type="ECO:0000256" key="1">
    <source>
        <dbReference type="SAM" id="SignalP"/>
    </source>
</evidence>
<accession>A0A6A6SI82</accession>
<keyword evidence="1" id="KW-0732">Signal</keyword>
<dbReference type="EMBL" id="MU006776">
    <property type="protein sequence ID" value="KAF2646661.1"/>
    <property type="molecule type" value="Genomic_DNA"/>
</dbReference>
<dbReference type="AlphaFoldDB" id="A0A6A6SI82"/>
<protein>
    <submittedName>
        <fullName evidence="2">Uncharacterized protein</fullName>
    </submittedName>
</protein>
<feature type="signal peptide" evidence="1">
    <location>
        <begin position="1"/>
        <end position="31"/>
    </location>
</feature>
<evidence type="ECO:0000313" key="2">
    <source>
        <dbReference type="EMBL" id="KAF2646661.1"/>
    </source>
</evidence>
<reference evidence="2" key="1">
    <citation type="journal article" date="2020" name="Stud. Mycol.">
        <title>101 Dothideomycetes genomes: a test case for predicting lifestyles and emergence of pathogens.</title>
        <authorList>
            <person name="Haridas S."/>
            <person name="Albert R."/>
            <person name="Binder M."/>
            <person name="Bloem J."/>
            <person name="Labutti K."/>
            <person name="Salamov A."/>
            <person name="Andreopoulos B."/>
            <person name="Baker S."/>
            <person name="Barry K."/>
            <person name="Bills G."/>
            <person name="Bluhm B."/>
            <person name="Cannon C."/>
            <person name="Castanera R."/>
            <person name="Culley D."/>
            <person name="Daum C."/>
            <person name="Ezra D."/>
            <person name="Gonzalez J."/>
            <person name="Henrissat B."/>
            <person name="Kuo A."/>
            <person name="Liang C."/>
            <person name="Lipzen A."/>
            <person name="Lutzoni F."/>
            <person name="Magnuson J."/>
            <person name="Mondo S."/>
            <person name="Nolan M."/>
            <person name="Ohm R."/>
            <person name="Pangilinan J."/>
            <person name="Park H.-J."/>
            <person name="Ramirez L."/>
            <person name="Alfaro M."/>
            <person name="Sun H."/>
            <person name="Tritt A."/>
            <person name="Yoshinaga Y."/>
            <person name="Zwiers L.-H."/>
            <person name="Turgeon B."/>
            <person name="Goodwin S."/>
            <person name="Spatafora J."/>
            <person name="Crous P."/>
            <person name="Grigoriev I."/>
        </authorList>
    </citation>
    <scope>NUCLEOTIDE SEQUENCE</scope>
    <source>
        <strain evidence="2">CBS 473.64</strain>
    </source>
</reference>